<feature type="chain" id="PRO_5025335218" evidence="1">
    <location>
        <begin position="23"/>
        <end position="735"/>
    </location>
</feature>
<accession>A0A6C2UB45</accession>
<dbReference type="AlphaFoldDB" id="A0A6C2UB45"/>
<evidence type="ECO:0000313" key="3">
    <source>
        <dbReference type="Proteomes" id="UP000366872"/>
    </source>
</evidence>
<dbReference type="EMBL" id="CAAHFG010000004">
    <property type="protein sequence ID" value="VGO17083.1"/>
    <property type="molecule type" value="Genomic_DNA"/>
</dbReference>
<organism evidence="2 3">
    <name type="scientific">Pontiella desulfatans</name>
    <dbReference type="NCBI Taxonomy" id="2750659"/>
    <lineage>
        <taxon>Bacteria</taxon>
        <taxon>Pseudomonadati</taxon>
        <taxon>Kiritimatiellota</taxon>
        <taxon>Kiritimatiellia</taxon>
        <taxon>Kiritimatiellales</taxon>
        <taxon>Pontiellaceae</taxon>
        <taxon>Pontiella</taxon>
    </lineage>
</organism>
<sequence>MKQGLVAGLVVCCCALPLCGHAAALDGGSHTVVSNSSWNIGSADLWVGGTTTSNSLSIIQGGEVFDWHAYLGYSSNSTHNAVLVSGEGSVWSNTSHLYMGHYGGDNRLTISDGARVYNWNTYVGYRRTSGNNSMEVVGADTVWTNRGTLQVGQYGPGNSLAISGGGRVFSEVAYIGVGHSSSSNVVSVSGSGSAWSVVDDLNVGDYGSGNVLEVSDGGRLNSGEATVGLGSAGENNVVRVTGAGSVWSNANDLVVGGDGEDNALEISSGGQVYSGSANVGATSGSFYDTENNHVLVTGDGSVWSNRQDLAIGLRGSSGNSLDIADGGRVYNHHGLVGYFRFGTSIPTEGNAASVSGAGSEWNNAGDLTVGSAYPDCRLDILDGGCVTSVNGYIGRGWTNNTALVSGAGSVWSLADRLHVGFDGSGNSLVVTNGGIVESLNGSVGYGQYAYDNSVVLVGSNSVWRSAGRLGLGGYMAEEGWVNGGTGNALHVGDLASVETGDLHNRNQSRISLDADGRILVAGNYFQSADSELEYVCVSNAAGAVTVAGDAILDGRLRVEFPAGFVPELGTLLDLFDWGGAVSGGFATKELPDLPNALGWDVSDLYSSGRLAVVPNPDQDGDGLPDEWEQRYFQSDVSPTNNPDGDCHNNLQEFIAGMNPTNAASCFAITNAVAGSSGFELSWPVQSNRLYSVLWGTLDGDFETIETYLEFPQNSFTDTIHSVEAKGFYRVDVRLK</sequence>
<name>A0A6C2UB45_PONDE</name>
<dbReference type="NCBIfam" id="TIGR04393">
    <property type="entry name" value="rpt_T5SS_PEPC"/>
    <property type="match status" value="7"/>
</dbReference>
<keyword evidence="1" id="KW-0732">Signal</keyword>
<feature type="signal peptide" evidence="1">
    <location>
        <begin position="1"/>
        <end position="22"/>
    </location>
</feature>
<protein>
    <submittedName>
        <fullName evidence="2">Uncharacterized protein</fullName>
    </submittedName>
</protein>
<gene>
    <name evidence="2" type="ORF">PDESU_05678</name>
</gene>
<dbReference type="RefSeq" id="WP_136082583.1">
    <property type="nucleotide sequence ID" value="NZ_CAAHFG010000004.1"/>
</dbReference>
<dbReference type="Proteomes" id="UP000366872">
    <property type="component" value="Unassembled WGS sequence"/>
</dbReference>
<evidence type="ECO:0000256" key="1">
    <source>
        <dbReference type="SAM" id="SignalP"/>
    </source>
</evidence>
<dbReference type="InterPro" id="IPR030895">
    <property type="entry name" value="T5SS_PEPC_rpt"/>
</dbReference>
<proteinExistence type="predicted"/>
<keyword evidence="3" id="KW-1185">Reference proteome</keyword>
<evidence type="ECO:0000313" key="2">
    <source>
        <dbReference type="EMBL" id="VGO17083.1"/>
    </source>
</evidence>
<reference evidence="2 3" key="1">
    <citation type="submission" date="2019-04" db="EMBL/GenBank/DDBJ databases">
        <authorList>
            <person name="Van Vliet M D."/>
        </authorList>
    </citation>
    <scope>NUCLEOTIDE SEQUENCE [LARGE SCALE GENOMIC DNA]</scope>
    <source>
        <strain evidence="2 3">F1</strain>
    </source>
</reference>